<evidence type="ECO:0000256" key="1">
    <source>
        <dbReference type="SAM" id="Phobius"/>
    </source>
</evidence>
<dbReference type="AlphaFoldDB" id="A0A3N6LUV9"/>
<evidence type="ECO:0000313" key="2">
    <source>
        <dbReference type="EMBL" id="RQG94093.1"/>
    </source>
</evidence>
<keyword evidence="3" id="KW-1185">Reference proteome</keyword>
<dbReference type="Proteomes" id="UP000282323">
    <property type="component" value="Unassembled WGS sequence"/>
</dbReference>
<reference evidence="2 3" key="1">
    <citation type="submission" date="2018-10" db="EMBL/GenBank/DDBJ databases">
        <title>Natrarchaeobius chitinivorans gen. nov., sp. nov., and Natrarchaeobius haloalkaliphilus sp. nov., alkaliphilic, chitin-utilizing haloarchaea from hypersaline alkaline lakes.</title>
        <authorList>
            <person name="Sorokin D.Y."/>
            <person name="Elcheninov A.G."/>
            <person name="Kostrikina N.A."/>
            <person name="Bale N.J."/>
            <person name="Sinninghe Damste J.S."/>
            <person name="Khijniak T.V."/>
            <person name="Kublanov I.V."/>
            <person name="Toshchakov S.V."/>
        </authorList>
    </citation>
    <scope>NUCLEOTIDE SEQUENCE [LARGE SCALE GENOMIC DNA]</scope>
    <source>
        <strain evidence="2 3">AArcht4T</strain>
    </source>
</reference>
<dbReference type="NCBIfam" id="NF037947">
    <property type="entry name" value="holin_4"/>
    <property type="match status" value="1"/>
</dbReference>
<accession>A0A3N6LUV9</accession>
<keyword evidence="1" id="KW-0812">Transmembrane</keyword>
<evidence type="ECO:0000313" key="3">
    <source>
        <dbReference type="Proteomes" id="UP000282323"/>
    </source>
</evidence>
<comment type="caution">
    <text evidence="2">The sequence shown here is derived from an EMBL/GenBank/DDBJ whole genome shotgun (WGS) entry which is preliminary data.</text>
</comment>
<dbReference type="OrthoDB" id="189852at2157"/>
<feature type="transmembrane region" description="Helical" evidence="1">
    <location>
        <begin position="27"/>
        <end position="52"/>
    </location>
</feature>
<organism evidence="2 3">
    <name type="scientific">Natrarchaeobius chitinivorans</name>
    <dbReference type="NCBI Taxonomy" id="1679083"/>
    <lineage>
        <taxon>Archaea</taxon>
        <taxon>Methanobacteriati</taxon>
        <taxon>Methanobacteriota</taxon>
        <taxon>Stenosarchaea group</taxon>
        <taxon>Halobacteria</taxon>
        <taxon>Halobacteriales</taxon>
        <taxon>Natrialbaceae</taxon>
        <taxon>Natrarchaeobius</taxon>
    </lineage>
</organism>
<protein>
    <submittedName>
        <fullName evidence="2">Uncharacterized protein</fullName>
    </submittedName>
</protein>
<name>A0A3N6LUV9_NATCH</name>
<feature type="transmembrane region" description="Helical" evidence="1">
    <location>
        <begin position="72"/>
        <end position="96"/>
    </location>
</feature>
<proteinExistence type="predicted"/>
<dbReference type="RefSeq" id="WP_124196146.1">
    <property type="nucleotide sequence ID" value="NZ_REGA01000011.1"/>
</dbReference>
<gene>
    <name evidence="2" type="ORF">EA473_13590</name>
</gene>
<sequence>MQSRNRHREPELAAVSANDRSSRLDPLALGFAIGTAMAASVGFVGVVSRLGWAERWRLMLADAYPGFEADDGGTIAGIAWGGLDGFAAGVTVGWLYNAFRRD</sequence>
<keyword evidence="1" id="KW-0472">Membrane</keyword>
<keyword evidence="1" id="KW-1133">Transmembrane helix</keyword>
<dbReference type="EMBL" id="REGA01000011">
    <property type="protein sequence ID" value="RQG94093.1"/>
    <property type="molecule type" value="Genomic_DNA"/>
</dbReference>